<comment type="subcellular location">
    <subcellularLocation>
        <location evidence="2">Secreted</location>
    </subcellularLocation>
</comment>
<dbReference type="CDD" id="cd00087">
    <property type="entry name" value="FReD"/>
    <property type="match status" value="1"/>
</dbReference>
<keyword evidence="6" id="KW-1015">Disulfide bond</keyword>
<evidence type="ECO:0000256" key="7">
    <source>
        <dbReference type="ARBA" id="ARBA00023220"/>
    </source>
</evidence>
<dbReference type="GO" id="GO:0005615">
    <property type="term" value="C:extracellular space"/>
    <property type="evidence" value="ECO:0007669"/>
    <property type="project" value="TreeGrafter"/>
</dbReference>
<dbReference type="PANTHER" id="PTHR19143">
    <property type="entry name" value="FIBRINOGEN/TENASCIN/ANGIOPOEITIN"/>
    <property type="match status" value="1"/>
</dbReference>
<reference evidence="12" key="2">
    <citation type="submission" date="2025-09" db="UniProtKB">
        <authorList>
            <consortium name="Ensembl"/>
        </authorList>
    </citation>
    <scope>IDENTIFICATION</scope>
</reference>
<dbReference type="Pfam" id="PF00147">
    <property type="entry name" value="Fibrinogen_C"/>
    <property type="match status" value="1"/>
</dbReference>
<comment type="similarity">
    <text evidence="3">Belongs to the ficolin lectin family. Veficolin subfamily.</text>
</comment>
<evidence type="ECO:0000256" key="9">
    <source>
        <dbReference type="ARBA" id="ARBA00023278"/>
    </source>
</evidence>
<sequence length="295" mass="32684">MNIQVHFPTVYNKGKRCSVPLLTSLHGFCLPAPKDLSECGTDKKFFFQGLPGTPGIPGMPGANGLPGPKGDPGPAGPPGKKTENESVPNCKELLDQGETLSGWYIIFTTTQKALTVFCDMDTDGGGWLVFQRRQDGSVDFYRGWESYKKGFGNRASEFWLGNENLHLLTSSGTHQLRIDTEDFSDMKTFAVYTSFRVLSEKENYTLALGSYASGDSLSVHNSLPFSTRDNDNDNSVSSCAEVYAGAWWYDDCHHSNLNGLYLKGEHTSYANGINWASGKGYHYSYKYVDMKIRPQ</sequence>
<dbReference type="FunFam" id="3.90.215.10:FF:000001">
    <property type="entry name" value="Tenascin isoform 1"/>
    <property type="match status" value="1"/>
</dbReference>
<protein>
    <recommendedName>
        <fullName evidence="11">Fibrinogen C-terminal domain-containing protein</fullName>
    </recommendedName>
</protein>
<evidence type="ECO:0000256" key="8">
    <source>
        <dbReference type="ARBA" id="ARBA00023240"/>
    </source>
</evidence>
<evidence type="ECO:0000313" key="12">
    <source>
        <dbReference type="Ensembl" id="ENSSMRP00000002995.1"/>
    </source>
</evidence>
<comment type="function">
    <text evidence="1">Initiates complement activation and/or interferes in platelet aggregation and/or blood coagulation.</text>
</comment>
<dbReference type="GO" id="GO:0097367">
    <property type="term" value="F:carbohydrate derivative binding"/>
    <property type="evidence" value="ECO:0007669"/>
    <property type="project" value="TreeGrafter"/>
</dbReference>
<evidence type="ECO:0000256" key="4">
    <source>
        <dbReference type="ARBA" id="ARBA00022525"/>
    </source>
</evidence>
<dbReference type="InterPro" id="IPR002181">
    <property type="entry name" value="Fibrinogen_a/b/g_C_dom"/>
</dbReference>
<evidence type="ECO:0000256" key="10">
    <source>
        <dbReference type="SAM" id="MobiDB-lite"/>
    </source>
</evidence>
<reference evidence="12" key="1">
    <citation type="submission" date="2025-08" db="UniProtKB">
        <authorList>
            <consortium name="Ensembl"/>
        </authorList>
    </citation>
    <scope>IDENTIFICATION</scope>
</reference>
<keyword evidence="9" id="KW-0379">Hydroxylation</keyword>
<dbReference type="OMA" id="SSCHRAN"/>
<dbReference type="SMART" id="SM00186">
    <property type="entry name" value="FBG"/>
    <property type="match status" value="1"/>
</dbReference>
<evidence type="ECO:0000256" key="1">
    <source>
        <dbReference type="ARBA" id="ARBA00003654"/>
    </source>
</evidence>
<dbReference type="InterPro" id="IPR020837">
    <property type="entry name" value="Fibrinogen_CS"/>
</dbReference>
<proteinExistence type="inferred from homology"/>
<evidence type="ECO:0000256" key="2">
    <source>
        <dbReference type="ARBA" id="ARBA00004613"/>
    </source>
</evidence>
<dbReference type="InterPro" id="IPR050373">
    <property type="entry name" value="Fibrinogen_C-term_domain"/>
</dbReference>
<dbReference type="PROSITE" id="PS00514">
    <property type="entry name" value="FIBRINOGEN_C_1"/>
    <property type="match status" value="1"/>
</dbReference>
<keyword evidence="13" id="KW-1185">Reference proteome</keyword>
<dbReference type="SUPFAM" id="SSF56496">
    <property type="entry name" value="Fibrinogen C-terminal domain-like"/>
    <property type="match status" value="1"/>
</dbReference>
<dbReference type="PANTHER" id="PTHR19143:SF415">
    <property type="entry name" value="FICOLIN-3"/>
    <property type="match status" value="1"/>
</dbReference>
<evidence type="ECO:0000313" key="13">
    <source>
        <dbReference type="Proteomes" id="UP000694421"/>
    </source>
</evidence>
<dbReference type="Gene3D" id="3.90.215.10">
    <property type="entry name" value="Gamma Fibrinogen, chain A, domain 1"/>
    <property type="match status" value="1"/>
</dbReference>
<keyword evidence="7" id="KW-1216">Complement system impairing toxin</keyword>
<accession>A0A8D0BBJ5</accession>
<name>A0A8D0BBJ5_SALMN</name>
<evidence type="ECO:0000256" key="5">
    <source>
        <dbReference type="ARBA" id="ARBA00022729"/>
    </source>
</evidence>
<feature type="region of interest" description="Disordered" evidence="10">
    <location>
        <begin position="56"/>
        <end position="87"/>
    </location>
</feature>
<organism evidence="12 13">
    <name type="scientific">Salvator merianae</name>
    <name type="common">Argentine black and white tegu</name>
    <name type="synonym">Tupinambis merianae</name>
    <dbReference type="NCBI Taxonomy" id="96440"/>
    <lineage>
        <taxon>Eukaryota</taxon>
        <taxon>Metazoa</taxon>
        <taxon>Chordata</taxon>
        <taxon>Craniata</taxon>
        <taxon>Vertebrata</taxon>
        <taxon>Euteleostomi</taxon>
        <taxon>Lepidosauria</taxon>
        <taxon>Squamata</taxon>
        <taxon>Bifurcata</taxon>
        <taxon>Unidentata</taxon>
        <taxon>Episquamata</taxon>
        <taxon>Laterata</taxon>
        <taxon>Teiioidea</taxon>
        <taxon>Teiidae</taxon>
        <taxon>Salvator</taxon>
    </lineage>
</organism>
<keyword evidence="4" id="KW-0964">Secreted</keyword>
<dbReference type="GO" id="GO:0005102">
    <property type="term" value="F:signaling receptor binding"/>
    <property type="evidence" value="ECO:0007669"/>
    <property type="project" value="TreeGrafter"/>
</dbReference>
<keyword evidence="8" id="KW-0800">Toxin</keyword>
<dbReference type="InterPro" id="IPR014716">
    <property type="entry name" value="Fibrinogen_a/b/g_C_1"/>
</dbReference>
<evidence type="ECO:0000256" key="3">
    <source>
        <dbReference type="ARBA" id="ARBA00006932"/>
    </source>
</evidence>
<dbReference type="AlphaFoldDB" id="A0A8D0BBJ5"/>
<keyword evidence="8" id="KW-1199">Hemostasis impairing toxin</keyword>
<evidence type="ECO:0000256" key="6">
    <source>
        <dbReference type="ARBA" id="ARBA00023157"/>
    </source>
</evidence>
<dbReference type="NCBIfam" id="NF040941">
    <property type="entry name" value="GGGWT_bact"/>
    <property type="match status" value="1"/>
</dbReference>
<dbReference type="GO" id="GO:0001867">
    <property type="term" value="P:complement activation, lectin pathway"/>
    <property type="evidence" value="ECO:0007669"/>
    <property type="project" value="TreeGrafter"/>
</dbReference>
<dbReference type="GeneTree" id="ENSGT00940000163282"/>
<dbReference type="PROSITE" id="PS51406">
    <property type="entry name" value="FIBRINOGEN_C_2"/>
    <property type="match status" value="1"/>
</dbReference>
<dbReference type="InterPro" id="IPR036056">
    <property type="entry name" value="Fibrinogen-like_C"/>
</dbReference>
<feature type="domain" description="Fibrinogen C-terminal" evidence="11">
    <location>
        <begin position="81"/>
        <end position="295"/>
    </location>
</feature>
<dbReference type="Ensembl" id="ENSSMRT00000003580.1">
    <property type="protein sequence ID" value="ENSSMRP00000002995.1"/>
    <property type="gene ID" value="ENSSMRG00000002539.1"/>
</dbReference>
<dbReference type="GO" id="GO:0003823">
    <property type="term" value="F:antigen binding"/>
    <property type="evidence" value="ECO:0007669"/>
    <property type="project" value="TreeGrafter"/>
</dbReference>
<dbReference type="Proteomes" id="UP000694421">
    <property type="component" value="Unplaced"/>
</dbReference>
<evidence type="ECO:0000259" key="11">
    <source>
        <dbReference type="PROSITE" id="PS51406"/>
    </source>
</evidence>
<keyword evidence="5" id="KW-0732">Signal</keyword>